<dbReference type="AlphaFoldDB" id="A0A6S6SGI2"/>
<protein>
    <recommendedName>
        <fullName evidence="2">DUF4440 domain-containing protein</fullName>
    </recommendedName>
</protein>
<gene>
    <name evidence="1" type="ORF">HELGO_WM34473</name>
</gene>
<dbReference type="Gene3D" id="3.10.450.50">
    <property type="match status" value="1"/>
</dbReference>
<dbReference type="InterPro" id="IPR032710">
    <property type="entry name" value="NTF2-like_dom_sf"/>
</dbReference>
<dbReference type="SUPFAM" id="SSF54427">
    <property type="entry name" value="NTF2-like"/>
    <property type="match status" value="1"/>
</dbReference>
<dbReference type="EMBL" id="CACVAQ010000120">
    <property type="protein sequence ID" value="CAA6806546.1"/>
    <property type="molecule type" value="Genomic_DNA"/>
</dbReference>
<evidence type="ECO:0008006" key="2">
    <source>
        <dbReference type="Google" id="ProtNLM"/>
    </source>
</evidence>
<reference evidence="1" key="1">
    <citation type="submission" date="2020-01" db="EMBL/GenBank/DDBJ databases">
        <authorList>
            <person name="Meier V. D."/>
            <person name="Meier V D."/>
        </authorList>
    </citation>
    <scope>NUCLEOTIDE SEQUENCE</scope>
    <source>
        <strain evidence="1">HLG_WM_MAG_10</strain>
    </source>
</reference>
<name>A0A6S6SGI2_9BACT</name>
<evidence type="ECO:0000313" key="1">
    <source>
        <dbReference type="EMBL" id="CAA6806546.1"/>
    </source>
</evidence>
<organism evidence="1">
    <name type="scientific">uncultured Aureispira sp</name>
    <dbReference type="NCBI Taxonomy" id="1331704"/>
    <lineage>
        <taxon>Bacteria</taxon>
        <taxon>Pseudomonadati</taxon>
        <taxon>Bacteroidota</taxon>
        <taxon>Saprospiria</taxon>
        <taxon>Saprospirales</taxon>
        <taxon>Saprospiraceae</taxon>
        <taxon>Aureispira</taxon>
        <taxon>environmental samples</taxon>
    </lineage>
</organism>
<sequence>MKKYLAILIFFLIIACHSEERPSFENLQTDFVATINQNKKGADYYCRQGALFVQHKIYKSRDSIHEQLQELPIIDTSFSSTIIKHDSSNYFDVGYYQLKDTTLGKLAYMVAWKEEKGIWCKELEVLYPIKITNKIGTQAIDAARQHWEDWSNEHQPDALIERLYDTNGVYLNDGYIYKGRKAIQTKYSYMLKEQWHIRLSSIQTVQVSDSLFYDVGQYVSSGKGHYFILWQLQSDSTWRVLLDFNF</sequence>
<proteinExistence type="predicted"/>
<accession>A0A6S6SGI2</accession>
<dbReference type="PROSITE" id="PS51257">
    <property type="entry name" value="PROKAR_LIPOPROTEIN"/>
    <property type="match status" value="1"/>
</dbReference>